<evidence type="ECO:0000313" key="2">
    <source>
        <dbReference type="EMBL" id="KIJ32869.1"/>
    </source>
</evidence>
<sequence length="331" mass="36343">MPSPLPSFTPLDDDTMDDDIVEDMVEDDMTKEEEDEIYDDHDTSSSLHIVPQNQATNQLQTPQEDFASFQPRLVSAQFNEGITDTSSARPEGSPLPCTLNHEVACECCCCVEQREQAVTSRDQGAPQPGEIPITGNHEHYSSTNPGQNDGHIQQYTPSRLLEGHIQENAGHSSQAHMTDEPPPAPRQEPQYIPPITAHENYAPPAFSPAPPTWVVPPLHAIPPNAPPNVSLSRPSFGPLATYPYAPSYAPPGTPTPPIGLPAPPEVLNSELRLWLGILMCRTALIEYFMMVQPHENGSPMYFLAFVLRAIIEAIIIACNDHFLPYTGNQLG</sequence>
<keyword evidence="3" id="KW-1185">Reference proteome</keyword>
<proteinExistence type="predicted"/>
<organism evidence="2 3">
    <name type="scientific">Sphaerobolus stellatus (strain SS14)</name>
    <dbReference type="NCBI Taxonomy" id="990650"/>
    <lineage>
        <taxon>Eukaryota</taxon>
        <taxon>Fungi</taxon>
        <taxon>Dikarya</taxon>
        <taxon>Basidiomycota</taxon>
        <taxon>Agaricomycotina</taxon>
        <taxon>Agaricomycetes</taxon>
        <taxon>Phallomycetidae</taxon>
        <taxon>Geastrales</taxon>
        <taxon>Sphaerobolaceae</taxon>
        <taxon>Sphaerobolus</taxon>
    </lineage>
</organism>
<protein>
    <submittedName>
        <fullName evidence="2">Unplaced genomic scaffold SPHSTscaffold_145, whole genome shotgun sequence</fullName>
    </submittedName>
</protein>
<reference evidence="2 3" key="1">
    <citation type="submission" date="2014-06" db="EMBL/GenBank/DDBJ databases">
        <title>Evolutionary Origins and Diversification of the Mycorrhizal Mutualists.</title>
        <authorList>
            <consortium name="DOE Joint Genome Institute"/>
            <consortium name="Mycorrhizal Genomics Consortium"/>
            <person name="Kohler A."/>
            <person name="Kuo A."/>
            <person name="Nagy L.G."/>
            <person name="Floudas D."/>
            <person name="Copeland A."/>
            <person name="Barry K.W."/>
            <person name="Cichocki N."/>
            <person name="Veneault-Fourrey C."/>
            <person name="LaButti K."/>
            <person name="Lindquist E.A."/>
            <person name="Lipzen A."/>
            <person name="Lundell T."/>
            <person name="Morin E."/>
            <person name="Murat C."/>
            <person name="Riley R."/>
            <person name="Ohm R."/>
            <person name="Sun H."/>
            <person name="Tunlid A."/>
            <person name="Henrissat B."/>
            <person name="Grigoriev I.V."/>
            <person name="Hibbett D.S."/>
            <person name="Martin F."/>
        </authorList>
    </citation>
    <scope>NUCLEOTIDE SEQUENCE [LARGE SCALE GENOMIC DNA]</scope>
    <source>
        <strain evidence="2 3">SS14</strain>
    </source>
</reference>
<feature type="region of interest" description="Disordered" evidence="1">
    <location>
        <begin position="170"/>
        <end position="191"/>
    </location>
</feature>
<evidence type="ECO:0000256" key="1">
    <source>
        <dbReference type="SAM" id="MobiDB-lite"/>
    </source>
</evidence>
<dbReference type="AlphaFoldDB" id="A0A0C9UDU0"/>
<feature type="region of interest" description="Disordered" evidence="1">
    <location>
        <begin position="120"/>
        <end position="153"/>
    </location>
</feature>
<name>A0A0C9UDU0_SPHS4</name>
<dbReference type="HOGENOM" id="CLU_839827_0_0_1"/>
<evidence type="ECO:0000313" key="3">
    <source>
        <dbReference type="Proteomes" id="UP000054279"/>
    </source>
</evidence>
<feature type="compositionally biased region" description="Polar residues" evidence="1">
    <location>
        <begin position="141"/>
        <end position="153"/>
    </location>
</feature>
<dbReference type="EMBL" id="KN837220">
    <property type="protein sequence ID" value="KIJ32869.1"/>
    <property type="molecule type" value="Genomic_DNA"/>
</dbReference>
<gene>
    <name evidence="2" type="ORF">M422DRAFT_265207</name>
</gene>
<accession>A0A0C9UDU0</accession>
<dbReference type="Proteomes" id="UP000054279">
    <property type="component" value="Unassembled WGS sequence"/>
</dbReference>